<feature type="compositionally biased region" description="Basic and acidic residues" evidence="1">
    <location>
        <begin position="277"/>
        <end position="287"/>
    </location>
</feature>
<proteinExistence type="predicted"/>
<keyword evidence="4" id="KW-1185">Reference proteome</keyword>
<feature type="transmembrane region" description="Helical" evidence="2">
    <location>
        <begin position="30"/>
        <end position="55"/>
    </location>
</feature>
<dbReference type="EMBL" id="CP118381">
    <property type="protein sequence ID" value="WFD45221.1"/>
    <property type="molecule type" value="Genomic_DNA"/>
</dbReference>
<gene>
    <name evidence="3" type="ORF">MPSI1_003899</name>
</gene>
<accession>A0AAF0FFT4</accession>
<keyword evidence="2" id="KW-0472">Membrane</keyword>
<protein>
    <submittedName>
        <fullName evidence="3">Uncharacterized protein</fullName>
    </submittedName>
</protein>
<reference evidence="3" key="1">
    <citation type="submission" date="2023-02" db="EMBL/GenBank/DDBJ databases">
        <title>Mating type loci evolution in Malassezia.</title>
        <authorList>
            <person name="Coelho M.A."/>
        </authorList>
    </citation>
    <scope>NUCLEOTIDE SEQUENCE</scope>
    <source>
        <strain evidence="3">CBS 14136</strain>
    </source>
</reference>
<dbReference type="AlphaFoldDB" id="A0AAF0FFT4"/>
<evidence type="ECO:0000313" key="3">
    <source>
        <dbReference type="EMBL" id="WFD45221.1"/>
    </source>
</evidence>
<feature type="transmembrane region" description="Helical" evidence="2">
    <location>
        <begin position="87"/>
        <end position="108"/>
    </location>
</feature>
<keyword evidence="2" id="KW-1133">Transmembrane helix</keyword>
<feature type="compositionally biased region" description="Polar residues" evidence="1">
    <location>
        <begin position="290"/>
        <end position="302"/>
    </location>
</feature>
<organism evidence="3 4">
    <name type="scientific">Malassezia psittaci</name>
    <dbReference type="NCBI Taxonomy" id="1821823"/>
    <lineage>
        <taxon>Eukaryota</taxon>
        <taxon>Fungi</taxon>
        <taxon>Dikarya</taxon>
        <taxon>Basidiomycota</taxon>
        <taxon>Ustilaginomycotina</taxon>
        <taxon>Malasseziomycetes</taxon>
        <taxon>Malasseziales</taxon>
        <taxon>Malasseziaceae</taxon>
        <taxon>Malassezia</taxon>
    </lineage>
</organism>
<dbReference type="Proteomes" id="UP001214628">
    <property type="component" value="Chromosome 7"/>
</dbReference>
<feature type="transmembrane region" description="Helical" evidence="2">
    <location>
        <begin position="157"/>
        <end position="173"/>
    </location>
</feature>
<feature type="transmembrane region" description="Helical" evidence="2">
    <location>
        <begin position="185"/>
        <end position="207"/>
    </location>
</feature>
<keyword evidence="2" id="KW-0812">Transmembrane</keyword>
<name>A0AAF0FFT4_9BASI</name>
<feature type="transmembrane region" description="Helical" evidence="2">
    <location>
        <begin position="114"/>
        <end position="136"/>
    </location>
</feature>
<evidence type="ECO:0000256" key="1">
    <source>
        <dbReference type="SAM" id="MobiDB-lite"/>
    </source>
</evidence>
<evidence type="ECO:0000313" key="4">
    <source>
        <dbReference type="Proteomes" id="UP001214628"/>
    </source>
</evidence>
<evidence type="ECO:0000256" key="2">
    <source>
        <dbReference type="SAM" id="Phobius"/>
    </source>
</evidence>
<feature type="transmembrane region" description="Helical" evidence="2">
    <location>
        <begin position="214"/>
        <end position="235"/>
    </location>
</feature>
<feature type="region of interest" description="Disordered" evidence="1">
    <location>
        <begin position="246"/>
        <end position="305"/>
    </location>
</feature>
<feature type="compositionally biased region" description="Basic residues" evidence="1">
    <location>
        <begin position="248"/>
        <end position="262"/>
    </location>
</feature>
<sequence length="401" mass="45834">MSLGVLLAISMIILAQLLFTAPYHYPLSRLNFVLQVIASLLFLTLVTVSIGYILWDLKRHAMSIPHLFPYVSQAIPPKEHNWTRVQLGFFLLLLSLTVVSSHFLTILFPSTLEVRLIIGLLAPIVITQFVLFYLYLLPHGQVVHIAYNSVQDICESTLSLLYTFALIFWSTFVNRRNAWRTEGSAIVFGIATILVSVNKTVTSFVLIRFQRTYWILLISWALTIWQSWLGFWWWVSAGMGISENQDRLKKRKKEAKRSSKKALKGESRAPVSPSCHAADHVEDRNRSYAEGSSANGPSSRASLPSKIGTRLERFLPAALRSFQTEHKQAVMRAAQRQTDAIHQVAARPDMLHEQTLLNVQMQGTARTDEERGARKAFRRIRLQDRTTYNQEENEEIEMHIL</sequence>